<accession>A0A7K4C0B6</accession>
<comment type="caution">
    <text evidence="4">The sequence shown here is derived from an EMBL/GenBank/DDBJ whole genome shotgun (WGS) entry which is preliminary data.</text>
</comment>
<evidence type="ECO:0000313" key="4">
    <source>
        <dbReference type="EMBL" id="NMA44769.1"/>
    </source>
</evidence>
<sequence>MSKKIVVPGELISEERKRLGSNVFVANGKIYAKVLGVSDVSKDQASVVPLEGKYLPKPDDVVIGVVTRVVFAGYGINLNASVDSFIPTKAIRDQLRVGDLVLAKVESVDELKEANLIFPRRLIGGEVFEVVPVRSPRLIGKNGSMLEILKKGTGCELIVGKNGRVWARNGNIESLKKVIAFIEENAYKNNLTNAIQDFFGVTLEEKFPYNQQRNNRVEESEVIEEESEVIDYSNVGELNE</sequence>
<dbReference type="SMART" id="SM00316">
    <property type="entry name" value="S1"/>
    <property type="match status" value="1"/>
</dbReference>
<evidence type="ECO:0000313" key="5">
    <source>
        <dbReference type="Proteomes" id="UP000526302"/>
    </source>
</evidence>
<dbReference type="Gene3D" id="2.40.50.140">
    <property type="entry name" value="Nucleic acid-binding proteins"/>
    <property type="match status" value="1"/>
</dbReference>
<dbReference type="GO" id="GO:0000467">
    <property type="term" value="P:exonucleolytic trimming to generate mature 3'-end of 5.8S rRNA from tricistronic rRNA transcript (SSU-rRNA, 5.8S rRNA, LSU-rRNA)"/>
    <property type="evidence" value="ECO:0007669"/>
    <property type="project" value="TreeGrafter"/>
</dbReference>
<dbReference type="InterPro" id="IPR003029">
    <property type="entry name" value="S1_domain"/>
</dbReference>
<dbReference type="SUPFAM" id="SSF54791">
    <property type="entry name" value="Eukaryotic type KH-domain (KH-domain type I)"/>
    <property type="match status" value="1"/>
</dbReference>
<evidence type="ECO:0000256" key="1">
    <source>
        <dbReference type="ARBA" id="ARBA00022835"/>
    </source>
</evidence>
<dbReference type="GO" id="GO:0071034">
    <property type="term" value="P:CUT catabolic process"/>
    <property type="evidence" value="ECO:0007669"/>
    <property type="project" value="TreeGrafter"/>
</dbReference>
<dbReference type="AlphaFoldDB" id="A0A7K4C0B6"/>
<dbReference type="SUPFAM" id="SSF50249">
    <property type="entry name" value="Nucleic acid-binding proteins"/>
    <property type="match status" value="1"/>
</dbReference>
<dbReference type="Proteomes" id="UP000526302">
    <property type="component" value="Unassembled WGS sequence"/>
</dbReference>
<dbReference type="Pfam" id="PF15985">
    <property type="entry name" value="KH_6"/>
    <property type="match status" value="1"/>
</dbReference>
<dbReference type="PROSITE" id="PS50126">
    <property type="entry name" value="S1"/>
    <property type="match status" value="1"/>
</dbReference>
<dbReference type="InterPro" id="IPR012340">
    <property type="entry name" value="NA-bd_OB-fold"/>
</dbReference>
<name>A0A7K4C0B6_9ARCH</name>
<keyword evidence="2" id="KW-0694">RNA-binding</keyword>
<dbReference type="EMBL" id="JAAZKV010000023">
    <property type="protein sequence ID" value="NMA44769.1"/>
    <property type="molecule type" value="Genomic_DNA"/>
</dbReference>
<keyword evidence="1" id="KW-0271">Exosome</keyword>
<dbReference type="GO" id="GO:0000178">
    <property type="term" value="C:exosome (RNase complex)"/>
    <property type="evidence" value="ECO:0007669"/>
    <property type="project" value="UniProtKB-KW"/>
</dbReference>
<dbReference type="InterPro" id="IPR026699">
    <property type="entry name" value="Exosome_RNA_bind1/RRP40/RRP4"/>
</dbReference>
<feature type="domain" description="S1 motif" evidence="3">
    <location>
        <begin position="59"/>
        <end position="121"/>
    </location>
</feature>
<organism evidence="4 5">
    <name type="scientific">Candidatus Iainarchaeum sp</name>
    <dbReference type="NCBI Taxonomy" id="3101447"/>
    <lineage>
        <taxon>Archaea</taxon>
        <taxon>Candidatus Iainarchaeota</taxon>
        <taxon>Candidatus Iainarchaeia</taxon>
        <taxon>Candidatus Iainarchaeales</taxon>
        <taxon>Candidatus Iainarchaeaceae</taxon>
        <taxon>Candidatus Iainarchaeum</taxon>
    </lineage>
</organism>
<dbReference type="SUPFAM" id="SSF110324">
    <property type="entry name" value="Ribosomal L27 protein-like"/>
    <property type="match status" value="1"/>
</dbReference>
<dbReference type="Pfam" id="PF22625">
    <property type="entry name" value="ECR1_N_2"/>
    <property type="match status" value="1"/>
</dbReference>
<evidence type="ECO:0000259" key="3">
    <source>
        <dbReference type="PROSITE" id="PS50126"/>
    </source>
</evidence>
<dbReference type="Gene3D" id="2.40.50.100">
    <property type="match status" value="1"/>
</dbReference>
<dbReference type="PANTHER" id="PTHR21321">
    <property type="entry name" value="PNAS-3 RELATED"/>
    <property type="match status" value="1"/>
</dbReference>
<protein>
    <recommendedName>
        <fullName evidence="3">S1 motif domain-containing protein</fullName>
    </recommendedName>
</protein>
<dbReference type="InterPro" id="IPR036612">
    <property type="entry name" value="KH_dom_type_1_sf"/>
</dbReference>
<dbReference type="InterPro" id="IPR054371">
    <property type="entry name" value="RRP4_N"/>
</dbReference>
<dbReference type="GO" id="GO:0071051">
    <property type="term" value="P:poly(A)-dependent snoRNA 3'-end processing"/>
    <property type="evidence" value="ECO:0007669"/>
    <property type="project" value="TreeGrafter"/>
</dbReference>
<gene>
    <name evidence="4" type="ORF">GX950_03100</name>
</gene>
<proteinExistence type="predicted"/>
<dbReference type="Gene3D" id="3.30.1370.10">
    <property type="entry name" value="K Homology domain, type 1"/>
    <property type="match status" value="1"/>
</dbReference>
<reference evidence="4 5" key="1">
    <citation type="journal article" date="2020" name="Biotechnol. Biofuels">
        <title>New insights from the biogas microbiome by comprehensive genome-resolved metagenomics of nearly 1600 species originating from multiple anaerobic digesters.</title>
        <authorList>
            <person name="Campanaro S."/>
            <person name="Treu L."/>
            <person name="Rodriguez-R L.M."/>
            <person name="Kovalovszki A."/>
            <person name="Ziels R.M."/>
            <person name="Maus I."/>
            <person name="Zhu X."/>
            <person name="Kougias P.G."/>
            <person name="Basile A."/>
            <person name="Luo G."/>
            <person name="Schluter A."/>
            <person name="Konstantinidis K.T."/>
            <person name="Angelidaki I."/>
        </authorList>
    </citation>
    <scope>NUCLEOTIDE SEQUENCE [LARGE SCALE GENOMIC DNA]</scope>
    <source>
        <strain evidence="4">AS22ysBPME_79</strain>
    </source>
</reference>
<dbReference type="PANTHER" id="PTHR21321:SF4">
    <property type="entry name" value="EXOSOME COMPLEX COMPONENT RRP4"/>
    <property type="match status" value="1"/>
</dbReference>
<evidence type="ECO:0000256" key="2">
    <source>
        <dbReference type="ARBA" id="ARBA00022884"/>
    </source>
</evidence>
<dbReference type="GO" id="GO:0003723">
    <property type="term" value="F:RNA binding"/>
    <property type="evidence" value="ECO:0007669"/>
    <property type="project" value="UniProtKB-KW"/>
</dbReference>
<dbReference type="GO" id="GO:0034475">
    <property type="term" value="P:U4 snRNA 3'-end processing"/>
    <property type="evidence" value="ECO:0007669"/>
    <property type="project" value="TreeGrafter"/>
</dbReference>
<dbReference type="InterPro" id="IPR004088">
    <property type="entry name" value="KH_dom_type_1"/>
</dbReference>